<comment type="pathway">
    <text evidence="2">Lipid metabolism.</text>
</comment>
<dbReference type="Gene3D" id="3.40.50.150">
    <property type="entry name" value="Vaccinia Virus protein VP39"/>
    <property type="match status" value="1"/>
</dbReference>
<dbReference type="OrthoDB" id="61390at2759"/>
<keyword evidence="8" id="KW-0472">Membrane</keyword>
<evidence type="ECO:0000256" key="8">
    <source>
        <dbReference type="SAM" id="Phobius"/>
    </source>
</evidence>
<evidence type="ECO:0000256" key="5">
    <source>
        <dbReference type="ARBA" id="ARBA00035674"/>
    </source>
</evidence>
<evidence type="ECO:0000313" key="9">
    <source>
        <dbReference type="EMBL" id="RCI02091.1"/>
    </source>
</evidence>
<dbReference type="Proteomes" id="UP000253551">
    <property type="component" value="Unassembled WGS sequence"/>
</dbReference>
<dbReference type="EMBL" id="PJQM01001535">
    <property type="protein sequence ID" value="RCI02091.1"/>
    <property type="molecule type" value="Genomic_DNA"/>
</dbReference>
<dbReference type="PANTHER" id="PTHR44307:SF2">
    <property type="entry name" value="PHOSPHOETHANOLAMINE METHYLTRANSFERASE ISOFORM X1"/>
    <property type="match status" value="1"/>
</dbReference>
<dbReference type="InterPro" id="IPR029063">
    <property type="entry name" value="SAM-dependent_MTases_sf"/>
</dbReference>
<evidence type="ECO:0000256" key="2">
    <source>
        <dbReference type="ARBA" id="ARBA00005189"/>
    </source>
</evidence>
<comment type="pathway">
    <text evidence="1">Phospholipid metabolism; phosphatidylcholine biosynthesis.</text>
</comment>
<dbReference type="STRING" id="4846.A0A367KIW5"/>
<dbReference type="SUPFAM" id="SSF53335">
    <property type="entry name" value="S-adenosyl-L-methionine-dependent methyltransferases"/>
    <property type="match status" value="1"/>
</dbReference>
<evidence type="ECO:0000313" key="10">
    <source>
        <dbReference type="Proteomes" id="UP000253551"/>
    </source>
</evidence>
<dbReference type="Pfam" id="PF02353">
    <property type="entry name" value="CMAS"/>
    <property type="match status" value="1"/>
</dbReference>
<keyword evidence="8" id="KW-0812">Transmembrane</keyword>
<proteinExistence type="predicted"/>
<dbReference type="CDD" id="cd02440">
    <property type="entry name" value="AdoMet_MTases"/>
    <property type="match status" value="1"/>
</dbReference>
<sequence>MPNTASIIVGYGCILPCIFLYTQGVIQHILLYLHAVGITTILFALTSQTSSSSRENELYGLKNLLVNLELPPKTFWFNMGLWDKENLSYSQACENLIRSVAEKMKIKSYSTILDVGFGCGDSCFFLAEQYKSRVKGITNEKSQLDIAQKRIPTSLQEHITLSCGSADDLQDHIPSTDSFDAIVSIDSAYHFDTRWDFLKNAFSLLKSKEGKIGLYDLAIEAELLEKATPLQKKLVEWICLSVHIPIQNLVTVDRYQEQMKTIGYDNIHIQALDKRQVFGGVSKSFQQQYELTLEYGVGISFTNRMFLKVSSFFFGLLSEKPWIVPIIVTAEKSQ</sequence>
<comment type="caution">
    <text evidence="9">The sequence shown here is derived from an EMBL/GenBank/DDBJ whole genome shotgun (WGS) entry which is preliminary data.</text>
</comment>
<evidence type="ECO:0000256" key="6">
    <source>
        <dbReference type="ARBA" id="ARBA00047619"/>
    </source>
</evidence>
<gene>
    <name evidence="9" type="ORF">CU098_009573</name>
</gene>
<dbReference type="EC" id="2.1.1.103" evidence="5"/>
<accession>A0A367KIW5</accession>
<protein>
    <recommendedName>
        <fullName evidence="5">phosphoethanolamine N-methyltransferase</fullName>
        <ecNumber evidence="5">2.1.1.103</ecNumber>
    </recommendedName>
</protein>
<dbReference type="PANTHER" id="PTHR44307">
    <property type="entry name" value="PHOSPHOETHANOLAMINE METHYLTRANSFERASE"/>
    <property type="match status" value="1"/>
</dbReference>
<evidence type="ECO:0000256" key="1">
    <source>
        <dbReference type="ARBA" id="ARBA00004969"/>
    </source>
</evidence>
<keyword evidence="3" id="KW-0489">Methyltransferase</keyword>
<name>A0A367KIW5_RHIST</name>
<dbReference type="GO" id="GO:0032259">
    <property type="term" value="P:methylation"/>
    <property type="evidence" value="ECO:0007669"/>
    <property type="project" value="UniProtKB-KW"/>
</dbReference>
<keyword evidence="10" id="KW-1185">Reference proteome</keyword>
<evidence type="ECO:0000256" key="3">
    <source>
        <dbReference type="ARBA" id="ARBA00022603"/>
    </source>
</evidence>
<organism evidence="9 10">
    <name type="scientific">Rhizopus stolonifer</name>
    <name type="common">Rhizopus nigricans</name>
    <dbReference type="NCBI Taxonomy" id="4846"/>
    <lineage>
        <taxon>Eukaryota</taxon>
        <taxon>Fungi</taxon>
        <taxon>Fungi incertae sedis</taxon>
        <taxon>Mucoromycota</taxon>
        <taxon>Mucoromycotina</taxon>
        <taxon>Mucoromycetes</taxon>
        <taxon>Mucorales</taxon>
        <taxon>Mucorineae</taxon>
        <taxon>Rhizopodaceae</taxon>
        <taxon>Rhizopus</taxon>
    </lineage>
</organism>
<comment type="catalytic activity">
    <reaction evidence="6">
        <text>N,N-dimethylethanolamine phosphate + S-adenosyl-L-methionine = phosphocholine + S-adenosyl-L-homocysteine + H(+)</text>
        <dbReference type="Rhea" id="RHEA:25325"/>
        <dbReference type="ChEBI" id="CHEBI:15378"/>
        <dbReference type="ChEBI" id="CHEBI:57856"/>
        <dbReference type="ChEBI" id="CHEBI:58641"/>
        <dbReference type="ChEBI" id="CHEBI:59789"/>
        <dbReference type="ChEBI" id="CHEBI:295975"/>
        <dbReference type="EC" id="2.1.1.103"/>
    </reaction>
    <physiologicalReaction direction="left-to-right" evidence="6">
        <dbReference type="Rhea" id="RHEA:25326"/>
    </physiologicalReaction>
</comment>
<keyword evidence="8" id="KW-1133">Transmembrane helix</keyword>
<keyword evidence="4" id="KW-0808">Transferase</keyword>
<reference evidence="9 10" key="1">
    <citation type="journal article" date="2018" name="G3 (Bethesda)">
        <title>Phylogenetic and Phylogenomic Definition of Rhizopus Species.</title>
        <authorList>
            <person name="Gryganskyi A.P."/>
            <person name="Golan J."/>
            <person name="Dolatabadi S."/>
            <person name="Mondo S."/>
            <person name="Robb S."/>
            <person name="Idnurm A."/>
            <person name="Muszewska A."/>
            <person name="Steczkiewicz K."/>
            <person name="Masonjones S."/>
            <person name="Liao H.L."/>
            <person name="Gajdeczka M.T."/>
            <person name="Anike F."/>
            <person name="Vuek A."/>
            <person name="Anishchenko I.M."/>
            <person name="Voigt K."/>
            <person name="de Hoog G.S."/>
            <person name="Smith M.E."/>
            <person name="Heitman J."/>
            <person name="Vilgalys R."/>
            <person name="Stajich J.E."/>
        </authorList>
    </citation>
    <scope>NUCLEOTIDE SEQUENCE [LARGE SCALE GENOMIC DNA]</scope>
    <source>
        <strain evidence="9 10">LSU 92-RS-03</strain>
    </source>
</reference>
<feature type="transmembrane region" description="Helical" evidence="8">
    <location>
        <begin position="6"/>
        <end position="22"/>
    </location>
</feature>
<evidence type="ECO:0000256" key="4">
    <source>
        <dbReference type="ARBA" id="ARBA00022679"/>
    </source>
</evidence>
<dbReference type="AlphaFoldDB" id="A0A367KIW5"/>
<comment type="catalytic activity">
    <reaction evidence="7">
        <text>N-methylethanolamine phosphate + S-adenosyl-L-methionine = N,N-dimethylethanolamine phosphate + S-adenosyl-L-homocysteine + H(+)</text>
        <dbReference type="Rhea" id="RHEA:25321"/>
        <dbReference type="ChEBI" id="CHEBI:15378"/>
        <dbReference type="ChEBI" id="CHEBI:57781"/>
        <dbReference type="ChEBI" id="CHEBI:57856"/>
        <dbReference type="ChEBI" id="CHEBI:58641"/>
        <dbReference type="ChEBI" id="CHEBI:59789"/>
        <dbReference type="EC" id="2.1.1.103"/>
    </reaction>
    <physiologicalReaction direction="left-to-right" evidence="7">
        <dbReference type="Rhea" id="RHEA:25322"/>
    </physiologicalReaction>
</comment>
<evidence type="ECO:0000256" key="7">
    <source>
        <dbReference type="ARBA" id="ARBA00047841"/>
    </source>
</evidence>
<dbReference type="GO" id="GO:0000234">
    <property type="term" value="F:phosphoethanolamine N-methyltransferase activity"/>
    <property type="evidence" value="ECO:0007669"/>
    <property type="project" value="UniProtKB-EC"/>
</dbReference>